<comment type="function">
    <text evidence="1">Assembles around the rod to form the L-ring and probably protects the motor/basal body from shearing forces during rotation.</text>
</comment>
<reference evidence="13 14" key="1">
    <citation type="submission" date="2019-02" db="EMBL/GenBank/DDBJ databases">
        <authorList>
            <person name="Manzano-Marin A."/>
            <person name="Manzano-Marin A."/>
        </authorList>
    </citation>
    <scope>NUCLEOTIDE SEQUENCE [LARGE SCALE GENOMIC DNA]</scope>
    <source>
        <strain evidence="13 14">BuCipiceae</strain>
    </source>
</reference>
<protein>
    <submittedName>
        <fullName evidence="13">Flagellar L-ring protein</fullName>
    </submittedName>
</protein>
<evidence type="ECO:0000256" key="8">
    <source>
        <dbReference type="ARBA" id="ARBA00023136"/>
    </source>
</evidence>
<keyword evidence="9" id="KW-0564">Palmitate</keyword>
<name>A0A803FTZ7_9GAMM</name>
<dbReference type="PRINTS" id="PR01008">
    <property type="entry name" value="FLGLRINGFLGH"/>
</dbReference>
<keyword evidence="12" id="KW-0449">Lipoprotein</keyword>
<organism evidence="13 14">
    <name type="scientific">Buchnera aphidicola</name>
    <name type="common">Cinara piceae</name>
    <dbReference type="NCBI Taxonomy" id="1660043"/>
    <lineage>
        <taxon>Bacteria</taxon>
        <taxon>Pseudomonadati</taxon>
        <taxon>Pseudomonadota</taxon>
        <taxon>Gammaproteobacteria</taxon>
        <taxon>Enterobacterales</taxon>
        <taxon>Erwiniaceae</taxon>
        <taxon>Buchnera</taxon>
    </lineage>
</organism>
<evidence type="ECO:0000256" key="5">
    <source>
        <dbReference type="ARBA" id="ARBA00006929"/>
    </source>
</evidence>
<evidence type="ECO:0000313" key="14">
    <source>
        <dbReference type="Proteomes" id="UP000294455"/>
    </source>
</evidence>
<dbReference type="GO" id="GO:0003774">
    <property type="term" value="F:cytoskeletal motor activity"/>
    <property type="evidence" value="ECO:0007669"/>
    <property type="project" value="InterPro"/>
</dbReference>
<dbReference type="GO" id="GO:0009427">
    <property type="term" value="C:bacterial-type flagellum basal body, distal rod, L ring"/>
    <property type="evidence" value="ECO:0007669"/>
    <property type="project" value="InterPro"/>
</dbReference>
<proteinExistence type="inferred from homology"/>
<evidence type="ECO:0000256" key="1">
    <source>
        <dbReference type="ARBA" id="ARBA00002591"/>
    </source>
</evidence>
<comment type="subcellular location">
    <subcellularLocation>
        <location evidence="2">Bacterial flagellum basal body</location>
    </subcellularLocation>
    <subcellularLocation>
        <location evidence="3">Cell outer membrane</location>
    </subcellularLocation>
    <subcellularLocation>
        <location evidence="4">Membrane</location>
        <topology evidence="4">Lipid-anchor</topology>
    </subcellularLocation>
</comment>
<keyword evidence="13" id="KW-0966">Cell projection</keyword>
<comment type="similarity">
    <text evidence="5">Belongs to the FlgH family.</text>
</comment>
<dbReference type="InterPro" id="IPR000527">
    <property type="entry name" value="Flag_Lring"/>
</dbReference>
<keyword evidence="13" id="KW-0969">Cilium</keyword>
<sequence>MKLFSSILKNILLITLIIFTISNNVFPYKKIINKKFFLQPIQIIKKKNKKKINNYSSWFTNYKNYKIGDHITIFFNEKNNIDNYIHKYIIKKSYNIYRLKLFFIKKINIYTRYINKTKKLLNKNNFSIQNNINLKLSVKVVSILKNKYLKILGEKKFFINNNIQKIRFYGVINPKKINLNNSIKSSEIYNFKIKYSHQNFKKNIFFYLKKIFFFKKIK</sequence>
<keyword evidence="7" id="KW-0732">Signal</keyword>
<keyword evidence="8" id="KW-0472">Membrane</keyword>
<evidence type="ECO:0000256" key="9">
    <source>
        <dbReference type="ARBA" id="ARBA00023139"/>
    </source>
</evidence>
<evidence type="ECO:0000256" key="7">
    <source>
        <dbReference type="ARBA" id="ARBA00022729"/>
    </source>
</evidence>
<evidence type="ECO:0000256" key="12">
    <source>
        <dbReference type="ARBA" id="ARBA00023288"/>
    </source>
</evidence>
<dbReference type="AlphaFoldDB" id="A0A803FTZ7"/>
<dbReference type="EMBL" id="LR217739">
    <property type="protein sequence ID" value="VFP88386.1"/>
    <property type="molecule type" value="Genomic_DNA"/>
</dbReference>
<dbReference type="Pfam" id="PF02107">
    <property type="entry name" value="FlgH"/>
    <property type="match status" value="1"/>
</dbReference>
<keyword evidence="11" id="KW-0998">Cell outer membrane</keyword>
<evidence type="ECO:0000256" key="6">
    <source>
        <dbReference type="ARBA" id="ARBA00011439"/>
    </source>
</evidence>
<dbReference type="GO" id="GO:0071973">
    <property type="term" value="P:bacterial-type flagellum-dependent cell motility"/>
    <property type="evidence" value="ECO:0007669"/>
    <property type="project" value="InterPro"/>
</dbReference>
<dbReference type="PANTHER" id="PTHR34933">
    <property type="entry name" value="FLAGELLAR L-RING PROTEIN"/>
    <property type="match status" value="1"/>
</dbReference>
<evidence type="ECO:0000256" key="10">
    <source>
        <dbReference type="ARBA" id="ARBA00023143"/>
    </source>
</evidence>
<evidence type="ECO:0000256" key="11">
    <source>
        <dbReference type="ARBA" id="ARBA00023237"/>
    </source>
</evidence>
<dbReference type="GO" id="GO:0009279">
    <property type="term" value="C:cell outer membrane"/>
    <property type="evidence" value="ECO:0007669"/>
    <property type="project" value="UniProtKB-SubCell"/>
</dbReference>
<keyword evidence="10" id="KW-0975">Bacterial flagellum</keyword>
<comment type="subunit">
    <text evidence="6">The basal body constitutes a major portion of the flagellar organelle and consists of four rings (L,P,S, and M) mounted on a central rod.</text>
</comment>
<evidence type="ECO:0000313" key="13">
    <source>
        <dbReference type="EMBL" id="VFP88386.1"/>
    </source>
</evidence>
<evidence type="ECO:0000256" key="3">
    <source>
        <dbReference type="ARBA" id="ARBA00004442"/>
    </source>
</evidence>
<accession>A0A803FTZ7</accession>
<dbReference type="PANTHER" id="PTHR34933:SF1">
    <property type="entry name" value="FLAGELLAR L-RING PROTEIN"/>
    <property type="match status" value="1"/>
</dbReference>
<gene>
    <name evidence="13" type="primary">flgH</name>
    <name evidence="13" type="ORF">BUCIPICE3303_223</name>
</gene>
<keyword evidence="13" id="KW-0282">Flagellum</keyword>
<dbReference type="Proteomes" id="UP000294455">
    <property type="component" value="Chromosome"/>
</dbReference>
<evidence type="ECO:0000256" key="4">
    <source>
        <dbReference type="ARBA" id="ARBA00004635"/>
    </source>
</evidence>
<evidence type="ECO:0000256" key="2">
    <source>
        <dbReference type="ARBA" id="ARBA00004117"/>
    </source>
</evidence>